<gene>
    <name evidence="1" type="ORF">TNCV_4292871</name>
</gene>
<evidence type="ECO:0000313" key="1">
    <source>
        <dbReference type="EMBL" id="GFX94242.1"/>
    </source>
</evidence>
<dbReference type="AlphaFoldDB" id="A0A8X6RSC2"/>
<proteinExistence type="predicted"/>
<protein>
    <submittedName>
        <fullName evidence="1">Uncharacterized protein</fullName>
    </submittedName>
</protein>
<sequence length="185" mass="21046">MISKDPSHSVVLYHTINPTKEFLQKLKLEAVDPSPHTCPHTISTHSFLPSSVARQSRVIDLKKGRFVLGTFRSERMRALNRSRQNNHFCVIWRHDCGARRLRVHITARVTDEGRKVRSGYLPFRTKASTLPITRRRSSLHDVGTSSLDIIPPQIYLRFGLPFLHVPIGLSLKTFSVVRSSAILTT</sequence>
<accession>A0A8X6RSC2</accession>
<name>A0A8X6RSC2_TRICX</name>
<reference evidence="1" key="1">
    <citation type="submission" date="2020-08" db="EMBL/GenBank/DDBJ databases">
        <title>Multicomponent nature underlies the extraordinary mechanical properties of spider dragline silk.</title>
        <authorList>
            <person name="Kono N."/>
            <person name="Nakamura H."/>
            <person name="Mori M."/>
            <person name="Yoshida Y."/>
            <person name="Ohtoshi R."/>
            <person name="Malay A.D."/>
            <person name="Moran D.A.P."/>
            <person name="Tomita M."/>
            <person name="Numata K."/>
            <person name="Arakawa K."/>
        </authorList>
    </citation>
    <scope>NUCLEOTIDE SEQUENCE</scope>
</reference>
<dbReference type="EMBL" id="BMAU01021177">
    <property type="protein sequence ID" value="GFX94242.1"/>
    <property type="molecule type" value="Genomic_DNA"/>
</dbReference>
<dbReference type="Proteomes" id="UP000887159">
    <property type="component" value="Unassembled WGS sequence"/>
</dbReference>
<comment type="caution">
    <text evidence="1">The sequence shown here is derived from an EMBL/GenBank/DDBJ whole genome shotgun (WGS) entry which is preliminary data.</text>
</comment>
<evidence type="ECO:0000313" key="2">
    <source>
        <dbReference type="Proteomes" id="UP000887159"/>
    </source>
</evidence>
<keyword evidence="2" id="KW-1185">Reference proteome</keyword>
<organism evidence="1 2">
    <name type="scientific">Trichonephila clavipes</name>
    <name type="common">Golden silk orbweaver</name>
    <name type="synonym">Nephila clavipes</name>
    <dbReference type="NCBI Taxonomy" id="2585209"/>
    <lineage>
        <taxon>Eukaryota</taxon>
        <taxon>Metazoa</taxon>
        <taxon>Ecdysozoa</taxon>
        <taxon>Arthropoda</taxon>
        <taxon>Chelicerata</taxon>
        <taxon>Arachnida</taxon>
        <taxon>Araneae</taxon>
        <taxon>Araneomorphae</taxon>
        <taxon>Entelegynae</taxon>
        <taxon>Araneoidea</taxon>
        <taxon>Nephilidae</taxon>
        <taxon>Trichonephila</taxon>
    </lineage>
</organism>